<evidence type="ECO:0000313" key="3">
    <source>
        <dbReference type="Proteomes" id="UP001549321"/>
    </source>
</evidence>
<accession>A0ABV2QWI3</accession>
<feature type="chain" id="PRO_5046121759" description="DUF732 domain-containing protein" evidence="1">
    <location>
        <begin position="33"/>
        <end position="171"/>
    </location>
</feature>
<reference evidence="2 3" key="1">
    <citation type="submission" date="2024-06" db="EMBL/GenBank/DDBJ databases">
        <title>Sorghum-associated microbial communities from plants grown in Nebraska, USA.</title>
        <authorList>
            <person name="Schachtman D."/>
        </authorList>
    </citation>
    <scope>NUCLEOTIDE SEQUENCE [LARGE SCALE GENOMIC DNA]</scope>
    <source>
        <strain evidence="2 3">3207</strain>
    </source>
</reference>
<organism evidence="2 3">
    <name type="scientific">Kaistia defluvii</name>
    <dbReference type="NCBI Taxonomy" id="410841"/>
    <lineage>
        <taxon>Bacteria</taxon>
        <taxon>Pseudomonadati</taxon>
        <taxon>Pseudomonadota</taxon>
        <taxon>Alphaproteobacteria</taxon>
        <taxon>Hyphomicrobiales</taxon>
        <taxon>Kaistiaceae</taxon>
        <taxon>Kaistia</taxon>
    </lineage>
</organism>
<evidence type="ECO:0008006" key="4">
    <source>
        <dbReference type="Google" id="ProtNLM"/>
    </source>
</evidence>
<evidence type="ECO:0000313" key="2">
    <source>
        <dbReference type="EMBL" id="MET4633378.1"/>
    </source>
</evidence>
<dbReference type="EMBL" id="JBEPSM010000001">
    <property type="protein sequence ID" value="MET4633378.1"/>
    <property type="molecule type" value="Genomic_DNA"/>
</dbReference>
<name>A0ABV2QWI3_9HYPH</name>
<feature type="signal peptide" evidence="1">
    <location>
        <begin position="1"/>
        <end position="32"/>
    </location>
</feature>
<gene>
    <name evidence="2" type="ORF">ABIE08_001291</name>
</gene>
<proteinExistence type="predicted"/>
<dbReference type="Proteomes" id="UP001549321">
    <property type="component" value="Unassembled WGS sequence"/>
</dbReference>
<comment type="caution">
    <text evidence="2">The sequence shown here is derived from an EMBL/GenBank/DDBJ whole genome shotgun (WGS) entry which is preliminary data.</text>
</comment>
<dbReference type="RefSeq" id="WP_354549617.1">
    <property type="nucleotide sequence ID" value="NZ_JBEPSM010000001.1"/>
</dbReference>
<protein>
    <recommendedName>
        <fullName evidence="4">DUF732 domain-containing protein</fullName>
    </recommendedName>
</protein>
<sequence length="171" mass="17535">MLAHSFRPARAIRGALAATALAALFAAAPAWAQTANIAPAPPAGATAPAPDADNDRVDGAWADFLETEGAILADAQFAALNNLAFQAAAVRVCEGHGLAKETFGKAIGDVIASGDKELTDEQAEERKTAILVAFGARYGLFIAEAHGDKADFCAAAAKLKAEPDGTPVFME</sequence>
<keyword evidence="3" id="KW-1185">Reference proteome</keyword>
<evidence type="ECO:0000256" key="1">
    <source>
        <dbReference type="SAM" id="SignalP"/>
    </source>
</evidence>
<keyword evidence="1" id="KW-0732">Signal</keyword>